<feature type="region of interest" description="Disordered" evidence="2">
    <location>
        <begin position="977"/>
        <end position="1085"/>
    </location>
</feature>
<dbReference type="AlphaFoldDB" id="A0AA39LB56"/>
<dbReference type="EMBL" id="JAPDFR010000001">
    <property type="protein sequence ID" value="KAK0390798.1"/>
    <property type="molecule type" value="Genomic_DNA"/>
</dbReference>
<evidence type="ECO:0008006" key="5">
    <source>
        <dbReference type="Google" id="ProtNLM"/>
    </source>
</evidence>
<proteinExistence type="inferred from homology"/>
<gene>
    <name evidence="3" type="ORF">NLU13_0301</name>
</gene>
<feature type="compositionally biased region" description="Polar residues" evidence="2">
    <location>
        <begin position="1115"/>
        <end position="1127"/>
    </location>
</feature>
<evidence type="ECO:0000256" key="2">
    <source>
        <dbReference type="SAM" id="MobiDB-lite"/>
    </source>
</evidence>
<dbReference type="Pfam" id="PF21072">
    <property type="entry name" value="EFR3"/>
    <property type="match status" value="1"/>
</dbReference>
<protein>
    <recommendedName>
        <fullName evidence="5">Protein EFR3</fullName>
    </recommendedName>
</protein>
<feature type="region of interest" description="Disordered" evidence="2">
    <location>
        <begin position="600"/>
        <end position="628"/>
    </location>
</feature>
<dbReference type="GO" id="GO:0005886">
    <property type="term" value="C:plasma membrane"/>
    <property type="evidence" value="ECO:0007669"/>
    <property type="project" value="TreeGrafter"/>
</dbReference>
<feature type="compositionally biased region" description="Polar residues" evidence="2">
    <location>
        <begin position="472"/>
        <end position="482"/>
    </location>
</feature>
<keyword evidence="4" id="KW-1185">Reference proteome</keyword>
<sequence>MNTIKDKCRPKHQVLVLKCYPRTTKGAVDVKPNSSELSYLLFYATSRRSKIQKIGAYLEKKSASDVWRLRIGNVQVTLGILAALTEKSQTDAALIAPFVLKILEMILRSDDITMIESSLAAWQAFCENHDPSSLFADQAYRQQYQTVVRSYAQLASSHHAPGKGNVSRPIQARWRSAGLEAIKCIASSDALASVAGRQINIIVPRILENLWTDDEDVLDVFVQRVQMDEKVDSDKLLRRRTSTATVHTENTGDANPVAITGTAGDVDKLAEEDIGVLAMQCLKSIFVASNQSQLYSATEALLGYISEQVKHGHKVVQVGESRKQDRGWAIKIYSITAHWAPVQDRYAILVSALNSLLRMPMKEELLDQHLAYTAMIGSLLRSDVNLIGLSVMDILLGLIREMKRLFGLAGDAHRSGIVEEIGDGADRERRSAKTDLLSRLEKCAGDLAAHVYYADQVTDMISAIMIRLRPNQSGSVSSTPQGERNEGTENGAEASVPDLTESQGQLEAYFSYHQGRVSALKAIRAILLVANPKSKLAGTIDLSRNRIPIQVWEGTHWLLRDSDGRVRKAYIEALVTWLDRETTRSDAKARDEVLLQLRNSMKSSREPTEMSHRAVSNTGARDRPQGRGRRSQFLPMLHLTIYDNALQLVDSEPDIALLHILLAKLAVKLGVNATRYGIPMIFRLQEDVQEIEQPLHKVRVAALCHGYFWALSERFDFETAAIGRAIHNEIVRRKSKGFWVDGIHVPPPQVSAIKTPGTNELQPVWDANALEGEEILPFDDRNTLVECIGHSYEESARSPPASPAVSPGRNISNPLASSLAAKPAISTSHIDTELPSNFREEMLTDWSRDAALTALTSVAKSESLNGSRTGTAAQGRGMLTINTAESNGNGYRNYIVSPFGSLRPGSAHQLDRLSKLRKSSVRSGLSPSVAASAKAGVASVEQLKMVLSGDVSPEGAGIVSLDDESDDSIMSYDYTASELSFNPPPHTDPTTATSPDTPKRSVSVSSRQGPLSSNPPHEATPTLHHDAPEEGNDVPPVPPLPQSFSVSMKSDTSTGDVSVQDYAFKGGPRRATSSRGGESAAPTTRFLSVRSHVDDGGKGTMDLQELLRGIDSRPSEGSLSNVTRPPY</sequence>
<comment type="similarity">
    <text evidence="1">Belongs to the EFR3 family.</text>
</comment>
<feature type="compositionally biased region" description="Polar residues" evidence="2">
    <location>
        <begin position="1000"/>
        <end position="1015"/>
    </location>
</feature>
<dbReference type="Proteomes" id="UP001175261">
    <property type="component" value="Unassembled WGS sequence"/>
</dbReference>
<dbReference type="PANTHER" id="PTHR47766">
    <property type="entry name" value="PROTEIN EFR3"/>
    <property type="match status" value="1"/>
</dbReference>
<dbReference type="InterPro" id="IPR039786">
    <property type="entry name" value="EFR3"/>
</dbReference>
<organism evidence="3 4">
    <name type="scientific">Sarocladium strictum</name>
    <name type="common">Black bundle disease fungus</name>
    <name type="synonym">Acremonium strictum</name>
    <dbReference type="NCBI Taxonomy" id="5046"/>
    <lineage>
        <taxon>Eukaryota</taxon>
        <taxon>Fungi</taxon>
        <taxon>Dikarya</taxon>
        <taxon>Ascomycota</taxon>
        <taxon>Pezizomycotina</taxon>
        <taxon>Sordariomycetes</taxon>
        <taxon>Hypocreomycetidae</taxon>
        <taxon>Hypocreales</taxon>
        <taxon>Sarocladiaceae</taxon>
        <taxon>Sarocladium</taxon>
    </lineage>
</organism>
<evidence type="ECO:0000256" key="1">
    <source>
        <dbReference type="ARBA" id="ARBA00010216"/>
    </source>
</evidence>
<evidence type="ECO:0000313" key="4">
    <source>
        <dbReference type="Proteomes" id="UP001175261"/>
    </source>
</evidence>
<feature type="compositionally biased region" description="Basic and acidic residues" evidence="2">
    <location>
        <begin position="603"/>
        <end position="612"/>
    </location>
</feature>
<evidence type="ECO:0000313" key="3">
    <source>
        <dbReference type="EMBL" id="KAK0390798.1"/>
    </source>
</evidence>
<dbReference type="GO" id="GO:0072659">
    <property type="term" value="P:protein localization to plasma membrane"/>
    <property type="evidence" value="ECO:0007669"/>
    <property type="project" value="InterPro"/>
</dbReference>
<dbReference type="InterPro" id="IPR049150">
    <property type="entry name" value="EFR3_HEAT-like_rpt"/>
</dbReference>
<name>A0AA39LB56_SARSR</name>
<feature type="compositionally biased region" description="Polar residues" evidence="2">
    <location>
        <begin position="1071"/>
        <end position="1085"/>
    </location>
</feature>
<dbReference type="PANTHER" id="PTHR47766:SF1">
    <property type="entry name" value="PROTEIN EFR3"/>
    <property type="match status" value="1"/>
</dbReference>
<accession>A0AA39LB56</accession>
<feature type="region of interest" description="Disordered" evidence="2">
    <location>
        <begin position="1108"/>
        <end position="1127"/>
    </location>
</feature>
<feature type="compositionally biased region" description="Polar residues" evidence="2">
    <location>
        <begin position="1042"/>
        <end position="1057"/>
    </location>
</feature>
<feature type="region of interest" description="Disordered" evidence="2">
    <location>
        <begin position="472"/>
        <end position="497"/>
    </location>
</feature>
<comment type="caution">
    <text evidence="3">The sequence shown here is derived from an EMBL/GenBank/DDBJ whole genome shotgun (WGS) entry which is preliminary data.</text>
</comment>
<reference evidence="3" key="1">
    <citation type="submission" date="2022-10" db="EMBL/GenBank/DDBJ databases">
        <title>Determination and structural analysis of whole genome sequence of Sarocladium strictum F4-1.</title>
        <authorList>
            <person name="Hu L."/>
            <person name="Jiang Y."/>
        </authorList>
    </citation>
    <scope>NUCLEOTIDE SEQUENCE</scope>
    <source>
        <strain evidence="3">F4-1</strain>
    </source>
</reference>